<proteinExistence type="predicted"/>
<dbReference type="PANTHER" id="PTHR23502">
    <property type="entry name" value="MAJOR FACILITATOR SUPERFAMILY"/>
    <property type="match status" value="1"/>
</dbReference>
<feature type="transmembrane region" description="Helical" evidence="6">
    <location>
        <begin position="636"/>
        <end position="657"/>
    </location>
</feature>
<keyword evidence="3 6" id="KW-1133">Transmembrane helix</keyword>
<organism evidence="8 9">
    <name type="scientific">Marssonina brunnea f. sp. multigermtubi (strain MB_m1)</name>
    <name type="common">Marssonina leaf spot fungus</name>
    <dbReference type="NCBI Taxonomy" id="1072389"/>
    <lineage>
        <taxon>Eukaryota</taxon>
        <taxon>Fungi</taxon>
        <taxon>Dikarya</taxon>
        <taxon>Ascomycota</taxon>
        <taxon>Pezizomycotina</taxon>
        <taxon>Leotiomycetes</taxon>
        <taxon>Helotiales</taxon>
        <taxon>Drepanopezizaceae</taxon>
        <taxon>Drepanopeziza</taxon>
    </lineage>
</organism>
<feature type="transmembrane region" description="Helical" evidence="6">
    <location>
        <begin position="605"/>
        <end position="624"/>
    </location>
</feature>
<feature type="domain" description="Major facilitator superfamily (MFS) profile" evidence="7">
    <location>
        <begin position="195"/>
        <end position="659"/>
    </location>
</feature>
<dbReference type="GO" id="GO:0022857">
    <property type="term" value="F:transmembrane transporter activity"/>
    <property type="evidence" value="ECO:0007669"/>
    <property type="project" value="InterPro"/>
</dbReference>
<evidence type="ECO:0000256" key="1">
    <source>
        <dbReference type="ARBA" id="ARBA00004141"/>
    </source>
</evidence>
<dbReference type="InterPro" id="IPR020846">
    <property type="entry name" value="MFS_dom"/>
</dbReference>
<feature type="transmembrane region" description="Helical" evidence="6">
    <location>
        <begin position="261"/>
        <end position="279"/>
    </location>
</feature>
<dbReference type="OrthoDB" id="2585655at2759"/>
<dbReference type="InterPro" id="IPR036259">
    <property type="entry name" value="MFS_trans_sf"/>
</dbReference>
<dbReference type="SUPFAM" id="SSF103473">
    <property type="entry name" value="MFS general substrate transporter"/>
    <property type="match status" value="1"/>
</dbReference>
<keyword evidence="9" id="KW-1185">Reference proteome</keyword>
<reference evidence="8 9" key="1">
    <citation type="journal article" date="2012" name="BMC Genomics">
        <title>Sequencing the genome of Marssonina brunnea reveals fungus-poplar co-evolution.</title>
        <authorList>
            <person name="Zhu S."/>
            <person name="Cao Y.-Z."/>
            <person name="Jiang C."/>
            <person name="Tan B.-Y."/>
            <person name="Wang Z."/>
            <person name="Feng S."/>
            <person name="Zhang L."/>
            <person name="Su X.-H."/>
            <person name="Brejova B."/>
            <person name="Vinar T."/>
            <person name="Xu M."/>
            <person name="Wang M.-X."/>
            <person name="Zhang S.-G."/>
            <person name="Huang M.-R."/>
            <person name="Wu R."/>
            <person name="Zhou Y."/>
        </authorList>
    </citation>
    <scope>NUCLEOTIDE SEQUENCE [LARGE SCALE GENOMIC DNA]</scope>
    <source>
        <strain evidence="8 9">MB_m1</strain>
    </source>
</reference>
<keyword evidence="2 6" id="KW-0812">Transmembrane</keyword>
<dbReference type="HOGENOM" id="CLU_008455_13_0_1"/>
<feature type="compositionally biased region" description="Acidic residues" evidence="5">
    <location>
        <begin position="42"/>
        <end position="53"/>
    </location>
</feature>
<feature type="transmembrane region" description="Helical" evidence="6">
    <location>
        <begin position="193"/>
        <end position="214"/>
    </location>
</feature>
<dbReference type="eggNOG" id="KOG0255">
    <property type="taxonomic scope" value="Eukaryota"/>
</dbReference>
<evidence type="ECO:0000256" key="5">
    <source>
        <dbReference type="SAM" id="MobiDB-lite"/>
    </source>
</evidence>
<feature type="compositionally biased region" description="Basic and acidic residues" evidence="5">
    <location>
        <begin position="32"/>
        <end position="41"/>
    </location>
</feature>
<evidence type="ECO:0000313" key="8">
    <source>
        <dbReference type="EMBL" id="EKD19255.1"/>
    </source>
</evidence>
<dbReference type="Proteomes" id="UP000006753">
    <property type="component" value="Unassembled WGS sequence"/>
</dbReference>
<feature type="transmembrane region" description="Helical" evidence="6">
    <location>
        <begin position="450"/>
        <end position="483"/>
    </location>
</feature>
<dbReference type="PROSITE" id="PS50850">
    <property type="entry name" value="MFS"/>
    <property type="match status" value="1"/>
</dbReference>
<comment type="subcellular location">
    <subcellularLocation>
        <location evidence="1">Membrane</location>
        <topology evidence="1">Multi-pass membrane protein</topology>
    </subcellularLocation>
</comment>
<dbReference type="KEGG" id="mbe:MBM_02492"/>
<dbReference type="Pfam" id="PF07690">
    <property type="entry name" value="MFS_1"/>
    <property type="match status" value="1"/>
</dbReference>
<evidence type="ECO:0000256" key="4">
    <source>
        <dbReference type="ARBA" id="ARBA00023136"/>
    </source>
</evidence>
<evidence type="ECO:0000259" key="7">
    <source>
        <dbReference type="PROSITE" id="PS50850"/>
    </source>
</evidence>
<name>K1WNL1_MARBU</name>
<gene>
    <name evidence="8" type="ORF">MBM_02492</name>
</gene>
<accession>K1WNL1</accession>
<dbReference type="Gene3D" id="1.20.1250.20">
    <property type="entry name" value="MFS general substrate transporter like domains"/>
    <property type="match status" value="1"/>
</dbReference>
<feature type="transmembrane region" description="Helical" evidence="6">
    <location>
        <begin position="503"/>
        <end position="522"/>
    </location>
</feature>
<keyword evidence="4 6" id="KW-0472">Membrane</keyword>
<dbReference type="InParanoid" id="K1WNL1"/>
<dbReference type="GO" id="GO:0005886">
    <property type="term" value="C:plasma membrane"/>
    <property type="evidence" value="ECO:0007669"/>
    <property type="project" value="TreeGrafter"/>
</dbReference>
<feature type="transmembrane region" description="Helical" evidence="6">
    <location>
        <begin position="543"/>
        <end position="562"/>
    </location>
</feature>
<sequence length="660" mass="71919">MARLAKDAPFKLQNPYASKRRLAHRHQRRRKTDLPSEMQKEDDIDEMEGEDSPLLEPTINRTLAQASPMQKNLLAHDERIQRTRQHNAASKCPACYQQKSSTSSTDETEPPRTRVSKNLPPPQADTMPFGGILEDKSLPHVPGTVILNEEVAHSEGLTGTLRHGKGKNAHVVLVPQPSDDPNDPLNWSFYKKLFIMLTLGFGTCLCAATISPLLNAGLFTISLEFGRPIGDITLLSGYQLLVAGSTAPFISAFSRKYGKRPCFLFSSLFGLIGSIIGSVSDSYDGLLAARVVQGFSLAAYESLVVSTIGDLYFVHERGVYSSCMQFLLGGVSNFSSVITGQVTAELGWKWLFHLLIIMLGLQTALLFLFCPETSYNRDKRYEIDTTASDDLGVEKAEVGHVEDKASDQSEETAQPTLQPIPAGPVPARKTFWQELAVFTGSYSDENLLQLVIAPFAVCLNVAVLWVVVVSGFVTSAYVAQAYVLAQIFSQPPYLLTPAGVGNLSLGPFVGGILGAIAIALVLDPSIKWLSARNHGVYEPEYRLAIMVLGLVCGGALMAWGEMLDDTVNLYACAVMHGVVIFGVMGVAIGSAAYALDAYRDMSNEIFVSGIILKNFLFYAYSYFVNDWTADAGPAEVFFVFGGAVIALTLTTIPLYVYGKR</sequence>
<dbReference type="PANTHER" id="PTHR23502:SF29">
    <property type="entry name" value="TRANSPORTER, PUTATIVE (AFU_ORTHOLOGUE AFUA_6G06680)-RELATED"/>
    <property type="match status" value="1"/>
</dbReference>
<evidence type="ECO:0000313" key="9">
    <source>
        <dbReference type="Proteomes" id="UP000006753"/>
    </source>
</evidence>
<evidence type="ECO:0000256" key="2">
    <source>
        <dbReference type="ARBA" id="ARBA00022692"/>
    </source>
</evidence>
<feature type="region of interest" description="Disordered" evidence="5">
    <location>
        <begin position="83"/>
        <end position="124"/>
    </location>
</feature>
<dbReference type="InterPro" id="IPR011701">
    <property type="entry name" value="MFS"/>
</dbReference>
<evidence type="ECO:0000256" key="3">
    <source>
        <dbReference type="ARBA" id="ARBA00022989"/>
    </source>
</evidence>
<protein>
    <submittedName>
        <fullName evidence="8">Putative MFS transporter</fullName>
    </submittedName>
</protein>
<evidence type="ECO:0000256" key="6">
    <source>
        <dbReference type="SAM" id="Phobius"/>
    </source>
</evidence>
<dbReference type="AlphaFoldDB" id="K1WNL1"/>
<feature type="transmembrane region" description="Helical" evidence="6">
    <location>
        <begin position="234"/>
        <end position="254"/>
    </location>
</feature>
<feature type="region of interest" description="Disordered" evidence="5">
    <location>
        <begin position="402"/>
        <end position="422"/>
    </location>
</feature>
<feature type="transmembrane region" description="Helical" evidence="6">
    <location>
        <begin position="350"/>
        <end position="370"/>
    </location>
</feature>
<dbReference type="OMA" id="EDKHLAH"/>
<feature type="transmembrane region" description="Helical" evidence="6">
    <location>
        <begin position="568"/>
        <end position="593"/>
    </location>
</feature>
<dbReference type="EMBL" id="JH921431">
    <property type="protein sequence ID" value="EKD19255.1"/>
    <property type="molecule type" value="Genomic_DNA"/>
</dbReference>
<feature type="compositionally biased region" description="Basic residues" evidence="5">
    <location>
        <begin position="18"/>
        <end position="31"/>
    </location>
</feature>
<feature type="region of interest" description="Disordered" evidence="5">
    <location>
        <begin position="1"/>
        <end position="53"/>
    </location>
</feature>